<dbReference type="Proteomes" id="UP000886251">
    <property type="component" value="Unassembled WGS sequence"/>
</dbReference>
<evidence type="ECO:0000256" key="6">
    <source>
        <dbReference type="ARBA" id="ARBA00022692"/>
    </source>
</evidence>
<gene>
    <name evidence="13" type="ORF">ENI96_02465</name>
</gene>
<evidence type="ECO:0000259" key="11">
    <source>
        <dbReference type="Pfam" id="PF25994"/>
    </source>
</evidence>
<feature type="coiled-coil region" evidence="10">
    <location>
        <begin position="248"/>
        <end position="304"/>
    </location>
</feature>
<dbReference type="EMBL" id="DRKP01000028">
    <property type="protein sequence ID" value="HEB95278.1"/>
    <property type="molecule type" value="Genomic_DNA"/>
</dbReference>
<evidence type="ECO:0000256" key="10">
    <source>
        <dbReference type="SAM" id="Coils"/>
    </source>
</evidence>
<reference evidence="13" key="1">
    <citation type="journal article" date="2020" name="mSystems">
        <title>Genome- and Community-Level Interaction Insights into Carbon Utilization and Element Cycling Functions of Hydrothermarchaeota in Hydrothermal Sediment.</title>
        <authorList>
            <person name="Zhou Z."/>
            <person name="Liu Y."/>
            <person name="Xu W."/>
            <person name="Pan J."/>
            <person name="Luo Z.H."/>
            <person name="Li M."/>
        </authorList>
    </citation>
    <scope>NUCLEOTIDE SEQUENCE [LARGE SCALE GENOMIC DNA]</scope>
    <source>
        <strain evidence="13">HyVt-443</strain>
    </source>
</reference>
<feature type="domain" description="AprE-like beta-barrel" evidence="12">
    <location>
        <begin position="339"/>
        <end position="428"/>
    </location>
</feature>
<keyword evidence="5 9" id="KW-0997">Cell inner membrane</keyword>
<dbReference type="Gene3D" id="2.40.30.170">
    <property type="match status" value="1"/>
</dbReference>
<evidence type="ECO:0000256" key="1">
    <source>
        <dbReference type="ARBA" id="ARBA00004377"/>
    </source>
</evidence>
<keyword evidence="4 9" id="KW-1003">Cell membrane</keyword>
<feature type="transmembrane region" description="Helical" evidence="9">
    <location>
        <begin position="38"/>
        <end position="57"/>
    </location>
</feature>
<accession>A0A831RKW5</accession>
<keyword evidence="7 9" id="KW-1133">Transmembrane helix</keyword>
<dbReference type="GO" id="GO:0015031">
    <property type="term" value="P:protein transport"/>
    <property type="evidence" value="ECO:0007669"/>
    <property type="project" value="InterPro"/>
</dbReference>
<proteinExistence type="inferred from homology"/>
<comment type="caution">
    <text evidence="13">The sequence shown here is derived from an EMBL/GenBank/DDBJ whole genome shotgun (WGS) entry which is preliminary data.</text>
</comment>
<dbReference type="PANTHER" id="PTHR30386">
    <property type="entry name" value="MEMBRANE FUSION SUBUNIT OF EMRAB-TOLC MULTIDRUG EFFLUX PUMP"/>
    <property type="match status" value="1"/>
</dbReference>
<keyword evidence="10" id="KW-0175">Coiled coil</keyword>
<evidence type="ECO:0000256" key="7">
    <source>
        <dbReference type="ARBA" id="ARBA00022989"/>
    </source>
</evidence>
<comment type="subcellular location">
    <subcellularLocation>
        <location evidence="1 9">Cell inner membrane</location>
        <topology evidence="1 9">Single-pass membrane protein</topology>
    </subcellularLocation>
</comment>
<dbReference type="AlphaFoldDB" id="A0A831RKW5"/>
<dbReference type="GO" id="GO:0005886">
    <property type="term" value="C:plasma membrane"/>
    <property type="evidence" value="ECO:0007669"/>
    <property type="project" value="UniProtKB-SubCell"/>
</dbReference>
<evidence type="ECO:0000256" key="9">
    <source>
        <dbReference type="RuleBase" id="RU365093"/>
    </source>
</evidence>
<dbReference type="InterPro" id="IPR010129">
    <property type="entry name" value="T1SS_HlyD"/>
</dbReference>
<name>A0A831RKW5_9GAMM</name>
<dbReference type="NCBIfam" id="TIGR01843">
    <property type="entry name" value="type_I_hlyD"/>
    <property type="match status" value="1"/>
</dbReference>
<evidence type="ECO:0000256" key="4">
    <source>
        <dbReference type="ARBA" id="ARBA00022475"/>
    </source>
</evidence>
<evidence type="ECO:0000259" key="12">
    <source>
        <dbReference type="Pfam" id="PF26002"/>
    </source>
</evidence>
<evidence type="ECO:0000256" key="8">
    <source>
        <dbReference type="ARBA" id="ARBA00023136"/>
    </source>
</evidence>
<keyword evidence="3 9" id="KW-0813">Transport</keyword>
<dbReference type="PRINTS" id="PR01490">
    <property type="entry name" value="RTXTOXIND"/>
</dbReference>
<comment type="similarity">
    <text evidence="2 9">Belongs to the membrane fusion protein (MFP) (TC 8.A.1) family.</text>
</comment>
<dbReference type="InterPro" id="IPR050739">
    <property type="entry name" value="MFP"/>
</dbReference>
<protein>
    <recommendedName>
        <fullName evidence="9">Membrane fusion protein (MFP) family protein</fullName>
    </recommendedName>
</protein>
<keyword evidence="8 9" id="KW-0472">Membrane</keyword>
<feature type="domain" description="AprE-like long alpha-helical hairpin" evidence="11">
    <location>
        <begin position="116"/>
        <end position="297"/>
    </location>
</feature>
<keyword evidence="6 9" id="KW-0812">Transmembrane</keyword>
<evidence type="ECO:0000256" key="2">
    <source>
        <dbReference type="ARBA" id="ARBA00009477"/>
    </source>
</evidence>
<evidence type="ECO:0000313" key="13">
    <source>
        <dbReference type="EMBL" id="HEB95278.1"/>
    </source>
</evidence>
<dbReference type="InterPro" id="IPR058781">
    <property type="entry name" value="HH_AprE-like"/>
</dbReference>
<dbReference type="PANTHER" id="PTHR30386:SF26">
    <property type="entry name" value="TRANSPORT PROTEIN COMB"/>
    <property type="match status" value="1"/>
</dbReference>
<evidence type="ECO:0000256" key="3">
    <source>
        <dbReference type="ARBA" id="ARBA00022448"/>
    </source>
</evidence>
<dbReference type="Pfam" id="PF25994">
    <property type="entry name" value="HH_AprE"/>
    <property type="match status" value="1"/>
</dbReference>
<dbReference type="InterPro" id="IPR058982">
    <property type="entry name" value="Beta-barrel_AprE"/>
</dbReference>
<evidence type="ECO:0000256" key="5">
    <source>
        <dbReference type="ARBA" id="ARBA00022519"/>
    </source>
</evidence>
<dbReference type="Gene3D" id="2.40.50.100">
    <property type="match status" value="1"/>
</dbReference>
<organism evidence="13">
    <name type="scientific">Sedimenticola thiotaurini</name>
    <dbReference type="NCBI Taxonomy" id="1543721"/>
    <lineage>
        <taxon>Bacteria</taxon>
        <taxon>Pseudomonadati</taxon>
        <taxon>Pseudomonadota</taxon>
        <taxon>Gammaproteobacteria</taxon>
        <taxon>Chromatiales</taxon>
        <taxon>Sedimenticolaceae</taxon>
        <taxon>Sedimenticola</taxon>
    </lineage>
</organism>
<feature type="coiled-coil region" evidence="10">
    <location>
        <begin position="182"/>
        <end position="209"/>
    </location>
</feature>
<sequence>MKEEHLLFTSRSSAGVPRARARFLTQAIQLEEQQPSSLVRFAILFTVLVLVAAIYWASMTRVSEVAIARGEVIPAGMIHDIQHLEGGIVSEIAVRDGDQVEKGQLLLSFAPPASLSEYEQTLVRKAALEMETERLAAILERRKPDFGDAGKRYPRLALRQMTLYRAQMASQESELRVIDAQIRQRRTELSRQQNQAKSIRRELELLREQVRIRSRLAERQVVARTELLDIQSRQAETQREQRTIEDNIVVAQSALDEALQRRQELVAQFNEEIELQAGEAAEKLAEVEQSLVRLKDRVNRLDIHAPVSGIVQGLSITRINAVVEPGQVIMQIVPVDDELIVEARISPNDIGHVHRGQEAEVKVDSYDSARFGSVAGVIRRISPSTYLDERREPYYRAEIELERSWVGDPQQKMEVIPGMTVVADVKTGSKTLLDYLLKPISRGFGNAFRER</sequence>
<dbReference type="Pfam" id="PF26002">
    <property type="entry name" value="Beta-barrel_AprE"/>
    <property type="match status" value="1"/>
</dbReference>